<evidence type="ECO:0000313" key="4">
    <source>
        <dbReference type="Proteomes" id="UP000230066"/>
    </source>
</evidence>
<accession>A0A4E0RCZ5</accession>
<proteinExistence type="predicted"/>
<feature type="compositionally biased region" description="Polar residues" evidence="2">
    <location>
        <begin position="630"/>
        <end position="642"/>
    </location>
</feature>
<protein>
    <submittedName>
        <fullName evidence="3">Uncharacterized protein</fullName>
    </submittedName>
</protein>
<dbReference type="Proteomes" id="UP000230066">
    <property type="component" value="Unassembled WGS sequence"/>
</dbReference>
<gene>
    <name evidence="3" type="ORF">D915_003951</name>
</gene>
<sequence length="660" mass="75632">MNKQGFQTRNENRNKMTHVVFLEILIDRLVALIQMASQILQDRIAHHENGDDTETGTIENVVNTFSELIIRENPRTISNFNGTECCSKDVKITGLLSSSLGKPPLDHEEALSETGQFLFSVDNTIQWIEEVERAYQRQSIRCSNSTIFPVETSTNKNTQTDSGMNNGVELSMGKDLLKALSFFYTKHAKFVEDLNIPSELDRMQTQPVNCIFTRRTLTPPLDSIGEGSIYAICRDFDRISKLINSQKQLVERLQDEGKKLSSRLEEQKDALTKEQEKRLKGELNLKNQIKQAQDSSTELRTKLKKVTEDLDAKDIFASALMEELDHLRSNNKEFEKDKATLDRLLYDPLEGLKSGLEPLPQWADCLIGFRENLEKIRKKLSDLEQTYEAQKMENENLENRNMQWRQKHEKLIERMQQIMEQKSSQEQALIDTENAVEELQFTVAENQKNAERWRNQCQNLQDAIHLLKEQMKQTELDVELAKKSAGEFAQKTEEYKCQLQLLAQYPDLNGPVRNAAAEMRTNSVEDELYGQIQANQLRIALLVEQTNRLENAYSRIKNRAGKSNVHLQHDTVVSIDDQTKKVTRPNCLSSTGSTQSTNSTSHEYESGRQHTTSANKSQRNTSIAWARPASNCTNQSDSSRTELWSGPDKSRRRKHGLTNT</sequence>
<feature type="region of interest" description="Disordered" evidence="2">
    <location>
        <begin position="583"/>
        <end position="660"/>
    </location>
</feature>
<dbReference type="EMBL" id="JXXN02001189">
    <property type="protein sequence ID" value="THD25323.1"/>
    <property type="molecule type" value="Genomic_DNA"/>
</dbReference>
<evidence type="ECO:0000256" key="1">
    <source>
        <dbReference type="SAM" id="Coils"/>
    </source>
</evidence>
<keyword evidence="1" id="KW-0175">Coiled coil</keyword>
<dbReference type="InterPro" id="IPR029681">
    <property type="entry name" value="CCDC157"/>
</dbReference>
<feature type="compositionally biased region" description="Polar residues" evidence="2">
    <location>
        <begin position="609"/>
        <end position="623"/>
    </location>
</feature>
<comment type="caution">
    <text evidence="3">The sequence shown here is derived from an EMBL/GenBank/DDBJ whole genome shotgun (WGS) entry which is preliminary data.</text>
</comment>
<organism evidence="3 4">
    <name type="scientific">Fasciola hepatica</name>
    <name type="common">Liver fluke</name>
    <dbReference type="NCBI Taxonomy" id="6192"/>
    <lineage>
        <taxon>Eukaryota</taxon>
        <taxon>Metazoa</taxon>
        <taxon>Spiralia</taxon>
        <taxon>Lophotrochozoa</taxon>
        <taxon>Platyhelminthes</taxon>
        <taxon>Trematoda</taxon>
        <taxon>Digenea</taxon>
        <taxon>Plagiorchiida</taxon>
        <taxon>Echinostomata</taxon>
        <taxon>Echinostomatoidea</taxon>
        <taxon>Fasciolidae</taxon>
        <taxon>Fasciola</taxon>
    </lineage>
</organism>
<reference evidence="3" key="1">
    <citation type="submission" date="2019-03" db="EMBL/GenBank/DDBJ databases">
        <title>Improved annotation for the trematode Fasciola hepatica.</title>
        <authorList>
            <person name="Choi Y.-J."/>
            <person name="Martin J."/>
            <person name="Mitreva M."/>
        </authorList>
    </citation>
    <scope>NUCLEOTIDE SEQUENCE [LARGE SCALE GENOMIC DNA]</scope>
</reference>
<feature type="coiled-coil region" evidence="1">
    <location>
        <begin position="236"/>
        <end position="484"/>
    </location>
</feature>
<name>A0A4E0RCZ5_FASHE</name>
<keyword evidence="4" id="KW-1185">Reference proteome</keyword>
<evidence type="ECO:0000313" key="3">
    <source>
        <dbReference type="EMBL" id="THD25323.1"/>
    </source>
</evidence>
<feature type="compositionally biased region" description="Basic residues" evidence="2">
    <location>
        <begin position="650"/>
        <end position="660"/>
    </location>
</feature>
<dbReference type="AlphaFoldDB" id="A0A4E0RCZ5"/>
<dbReference type="PANTHER" id="PTHR43696">
    <property type="entry name" value="COILED-COIL DOMAIN-CONTAINING PROTEIN 157"/>
    <property type="match status" value="1"/>
</dbReference>
<dbReference type="PANTHER" id="PTHR43696:SF9">
    <property type="entry name" value="COILED-COIL DOMAIN-CONTAINING PROTEIN 157"/>
    <property type="match status" value="1"/>
</dbReference>
<feature type="compositionally biased region" description="Low complexity" evidence="2">
    <location>
        <begin position="589"/>
        <end position="601"/>
    </location>
</feature>
<evidence type="ECO:0000256" key="2">
    <source>
        <dbReference type="SAM" id="MobiDB-lite"/>
    </source>
</evidence>